<keyword evidence="3" id="KW-1185">Reference proteome</keyword>
<dbReference type="PROSITE" id="PS00889">
    <property type="entry name" value="CNMP_BINDING_2"/>
    <property type="match status" value="1"/>
</dbReference>
<dbReference type="InterPro" id="IPR018488">
    <property type="entry name" value="cNMP-bd_CS"/>
</dbReference>
<dbReference type="Gene3D" id="2.60.120.10">
    <property type="entry name" value="Jelly Rolls"/>
    <property type="match status" value="1"/>
</dbReference>
<dbReference type="CDD" id="cd00038">
    <property type="entry name" value="CAP_ED"/>
    <property type="match status" value="1"/>
</dbReference>
<dbReference type="AlphaFoldDB" id="A0A5Q2RK75"/>
<feature type="domain" description="Cyclic nucleotide-binding" evidence="1">
    <location>
        <begin position="13"/>
        <end position="128"/>
    </location>
</feature>
<dbReference type="SUPFAM" id="SSF51206">
    <property type="entry name" value="cAMP-binding domain-like"/>
    <property type="match status" value="1"/>
</dbReference>
<dbReference type="InterPro" id="IPR050397">
    <property type="entry name" value="Env_Response_Regulators"/>
</dbReference>
<dbReference type="Pfam" id="PF00027">
    <property type="entry name" value="cNMP_binding"/>
    <property type="match status" value="1"/>
</dbReference>
<reference evidence="2 3" key="1">
    <citation type="submission" date="2019-11" db="EMBL/GenBank/DDBJ databases">
        <authorList>
            <person name="He Y."/>
        </authorList>
    </citation>
    <scope>NUCLEOTIDE SEQUENCE [LARGE SCALE GENOMIC DNA]</scope>
    <source>
        <strain evidence="2 3">SCSIO 58843</strain>
    </source>
</reference>
<protein>
    <submittedName>
        <fullName evidence="2">Cyclic nucleotide-binding domain-containing protein</fullName>
    </submittedName>
</protein>
<dbReference type="InterPro" id="IPR014710">
    <property type="entry name" value="RmlC-like_jellyroll"/>
</dbReference>
<dbReference type="KEGG" id="atq:GH723_12675"/>
<dbReference type="InterPro" id="IPR018490">
    <property type="entry name" value="cNMP-bd_dom_sf"/>
</dbReference>
<evidence type="ECO:0000313" key="2">
    <source>
        <dbReference type="EMBL" id="QGG95884.1"/>
    </source>
</evidence>
<dbReference type="PROSITE" id="PS50042">
    <property type="entry name" value="CNMP_BINDING_3"/>
    <property type="match status" value="1"/>
</dbReference>
<organism evidence="2 3">
    <name type="scientific">Actinomarinicola tropica</name>
    <dbReference type="NCBI Taxonomy" id="2789776"/>
    <lineage>
        <taxon>Bacteria</taxon>
        <taxon>Bacillati</taxon>
        <taxon>Actinomycetota</taxon>
        <taxon>Acidimicrobiia</taxon>
        <taxon>Acidimicrobiales</taxon>
        <taxon>Iamiaceae</taxon>
        <taxon>Actinomarinicola</taxon>
    </lineage>
</organism>
<proteinExistence type="predicted"/>
<evidence type="ECO:0000313" key="3">
    <source>
        <dbReference type="Proteomes" id="UP000334019"/>
    </source>
</evidence>
<name>A0A5Q2RK75_9ACTN</name>
<dbReference type="Proteomes" id="UP000334019">
    <property type="component" value="Chromosome"/>
</dbReference>
<accession>A0A5Q2RK75</accession>
<dbReference type="PANTHER" id="PTHR24567">
    <property type="entry name" value="CRP FAMILY TRANSCRIPTIONAL REGULATORY PROTEIN"/>
    <property type="match status" value="1"/>
</dbReference>
<dbReference type="PRINTS" id="PR00103">
    <property type="entry name" value="CAMPKINASE"/>
</dbReference>
<dbReference type="SMART" id="SM00100">
    <property type="entry name" value="cNMP"/>
    <property type="match status" value="1"/>
</dbReference>
<dbReference type="GO" id="GO:0005829">
    <property type="term" value="C:cytosol"/>
    <property type="evidence" value="ECO:0007669"/>
    <property type="project" value="TreeGrafter"/>
</dbReference>
<sequence length="138" mass="14264">MADHTEELAGVALFAGATKRELAEIDKLTTEVTLAPGTVLVDQGEIGREAFVILEGEAEVQVDDTVVATVGPGACVGEIALLDGGPRSASVVALTEVTALVLDPREFRSLLLNVPAIAVKVAAALAAKVRELDTKLYG</sequence>
<dbReference type="GO" id="GO:0003700">
    <property type="term" value="F:DNA-binding transcription factor activity"/>
    <property type="evidence" value="ECO:0007669"/>
    <property type="project" value="TreeGrafter"/>
</dbReference>
<gene>
    <name evidence="2" type="ORF">GH723_12675</name>
</gene>
<dbReference type="InterPro" id="IPR000595">
    <property type="entry name" value="cNMP-bd_dom"/>
</dbReference>
<dbReference type="EMBL" id="CP045851">
    <property type="protein sequence ID" value="QGG95884.1"/>
    <property type="molecule type" value="Genomic_DNA"/>
</dbReference>
<dbReference type="PANTHER" id="PTHR24567:SF74">
    <property type="entry name" value="HTH-TYPE TRANSCRIPTIONAL REGULATOR ARCR"/>
    <property type="match status" value="1"/>
</dbReference>
<evidence type="ECO:0000259" key="1">
    <source>
        <dbReference type="PROSITE" id="PS50042"/>
    </source>
</evidence>
<dbReference type="RefSeq" id="WP_153759990.1">
    <property type="nucleotide sequence ID" value="NZ_CP045851.1"/>
</dbReference>